<evidence type="ECO:0000313" key="3">
    <source>
        <dbReference type="Proteomes" id="UP000887566"/>
    </source>
</evidence>
<sequence>NQALIDAVKDEHEVVFPFQQREDVRTGVNTRNYLFVNGTYHFHEITVVIRSSYGRMKLNLELNQWLIPSGATFKELQAGKEPSVTRNVENCYYQGKVQGDPSSSVAISSCAGLRGVIFTRNGTFGLVGLRGGDGGRRH</sequence>
<dbReference type="Pfam" id="PF01562">
    <property type="entry name" value="Pep_M12B_propep"/>
    <property type="match status" value="1"/>
</dbReference>
<organism evidence="3 4">
    <name type="scientific">Plectus sambesii</name>
    <dbReference type="NCBI Taxonomy" id="2011161"/>
    <lineage>
        <taxon>Eukaryota</taxon>
        <taxon>Metazoa</taxon>
        <taxon>Ecdysozoa</taxon>
        <taxon>Nematoda</taxon>
        <taxon>Chromadorea</taxon>
        <taxon>Plectida</taxon>
        <taxon>Plectina</taxon>
        <taxon>Plectoidea</taxon>
        <taxon>Plectidae</taxon>
        <taxon>Plectus</taxon>
    </lineage>
</organism>
<accession>A0A914VJV0</accession>
<dbReference type="GO" id="GO:0006509">
    <property type="term" value="P:membrane protein ectodomain proteolysis"/>
    <property type="evidence" value="ECO:0007669"/>
    <property type="project" value="TreeGrafter"/>
</dbReference>
<dbReference type="PANTHER" id="PTHR11905:SF248">
    <property type="entry name" value="DISINTEGRIN AND METALLOPROTEINASE DOMAIN-CONTAINING PROTEIN UNC-71"/>
    <property type="match status" value="1"/>
</dbReference>
<dbReference type="Proteomes" id="UP000887566">
    <property type="component" value="Unplaced"/>
</dbReference>
<evidence type="ECO:0000256" key="1">
    <source>
        <dbReference type="ARBA" id="ARBA00023157"/>
    </source>
</evidence>
<name>A0A914VJV0_9BILA</name>
<keyword evidence="1" id="KW-1015">Disulfide bond</keyword>
<evidence type="ECO:0000259" key="2">
    <source>
        <dbReference type="Pfam" id="PF01562"/>
    </source>
</evidence>
<protein>
    <submittedName>
        <fullName evidence="4">Peptidase M12B propeptide domain-containing protein</fullName>
    </submittedName>
</protein>
<dbReference type="WBParaSite" id="PSAMB.scaffold20840size687.g38144.t1">
    <property type="protein sequence ID" value="PSAMB.scaffold20840size687.g38144.t1"/>
    <property type="gene ID" value="PSAMB.scaffold20840size687.g38144"/>
</dbReference>
<reference evidence="4" key="1">
    <citation type="submission" date="2022-11" db="UniProtKB">
        <authorList>
            <consortium name="WormBaseParasite"/>
        </authorList>
    </citation>
    <scope>IDENTIFICATION</scope>
</reference>
<evidence type="ECO:0000313" key="4">
    <source>
        <dbReference type="WBParaSite" id="PSAMB.scaffold20840size687.g38144.t1"/>
    </source>
</evidence>
<dbReference type="InterPro" id="IPR002870">
    <property type="entry name" value="Peptidase_M12B_N"/>
</dbReference>
<dbReference type="PANTHER" id="PTHR11905">
    <property type="entry name" value="ADAM A DISINTEGRIN AND METALLOPROTEASE DOMAIN"/>
    <property type="match status" value="1"/>
</dbReference>
<feature type="domain" description="Peptidase M12B propeptide" evidence="2">
    <location>
        <begin position="42"/>
        <end position="98"/>
    </location>
</feature>
<proteinExistence type="predicted"/>
<keyword evidence="3" id="KW-1185">Reference proteome</keyword>
<dbReference type="AlphaFoldDB" id="A0A914VJV0"/>